<dbReference type="RefSeq" id="WP_176570690.1">
    <property type="nucleotide sequence ID" value="NZ_CP056030.1"/>
</dbReference>
<dbReference type="AlphaFoldDB" id="A0A7D5D786"/>
<dbReference type="KEGG" id="pez:HWQ56_12605"/>
<sequence length="661" mass="72042">MSVEKPFTPGESERLPDVFAAPRVPGTLPDRPGETNLLPISALAANLRVEFDQWTGAPTNPNDFPAVVQPYWDEVPLTPKRFQYPFDAQALFFLVPEYLLAVEGAHKLKYRITADPPIYDDLSKITEVLIDWSPPSRNATPSAVLVPAEVIADGISEDYLAQNGDQLLLKIPHYSGTRTEDRVMLFWRHSPPRPGDEVALITHTVTAEEAEEAQNDPTSTLSLALAGQSIRDRGEGTIVVDYQLADRAGNSSTLSAAISIDVDFGPRPVLAPPTVPAFADGLITRAESLRGVEVLIGQYGAAQRDRFVVRWGTQASFEEPVGNSVFPLYHSVPWEVLTVLGTSTPQTVPVSYSIRRGARSWTSGEVLVAIDLTVAGPANPDPSNLNPRLQQVLVKGNGGDNVVRPEPVPDPPTLPVELVLYDNPRPGERLDLFWGTLSAPVASVTLDASHSPGSTVTFQVRWADVIRAGNSAVMPVRYTTFNGVNGQQSPDTLVDVKVVVVEDLPLPQFPDRDRLLYINCSAQPWNGIRIVIPPDARFEGGDELILHWDGYSGTALSGQLILQENFPMTLTASAATEGIQFTIEDFERHILPLGFKSPGLPSSQQDGSGEAWYTLYKKDGSEGTSKRREAYCSIGLVPAGAPCPCRREDYLEDSAWCLPTP</sequence>
<evidence type="ECO:0000313" key="1">
    <source>
        <dbReference type="EMBL" id="QKZ04577.1"/>
    </source>
</evidence>
<accession>A0A7D5D786</accession>
<organism evidence="1 2">
    <name type="scientific">Pseudomonas eucalypticola</name>
    <dbReference type="NCBI Taxonomy" id="2599595"/>
    <lineage>
        <taxon>Bacteria</taxon>
        <taxon>Pseudomonadati</taxon>
        <taxon>Pseudomonadota</taxon>
        <taxon>Gammaproteobacteria</taxon>
        <taxon>Pseudomonadales</taxon>
        <taxon>Pseudomonadaceae</taxon>
        <taxon>Pseudomonas</taxon>
    </lineage>
</organism>
<evidence type="ECO:0000313" key="2">
    <source>
        <dbReference type="Proteomes" id="UP000509568"/>
    </source>
</evidence>
<gene>
    <name evidence="1" type="ORF">HWQ56_12605</name>
</gene>
<proteinExistence type="predicted"/>
<dbReference type="EMBL" id="CP056030">
    <property type="protein sequence ID" value="QKZ04577.1"/>
    <property type="molecule type" value="Genomic_DNA"/>
</dbReference>
<name>A0A7D5D786_9PSED</name>
<keyword evidence="2" id="KW-1185">Reference proteome</keyword>
<dbReference type="Proteomes" id="UP000509568">
    <property type="component" value="Chromosome"/>
</dbReference>
<protein>
    <submittedName>
        <fullName evidence="1">Uncharacterized protein</fullName>
    </submittedName>
</protein>
<reference evidence="1 2" key="1">
    <citation type="submission" date="2020-06" db="EMBL/GenBank/DDBJ databases">
        <title>Pseudomonas eucalypticola sp. nov., an endophyte of Eucalyptus dunnii leaves with biocontrol ability of eucalyptus leaf blight.</title>
        <authorList>
            <person name="Liu Y."/>
            <person name="Song Z."/>
            <person name="Zeng H."/>
            <person name="Lu M."/>
            <person name="Wang X."/>
            <person name="Lian X."/>
            <person name="Zhang Q."/>
        </authorList>
    </citation>
    <scope>NUCLEOTIDE SEQUENCE [LARGE SCALE GENOMIC DNA]</scope>
    <source>
        <strain evidence="1 2">NP-1</strain>
    </source>
</reference>